<name>A0A4Q1AWQ9_9BACT</name>
<sequence>MKVAIYCGSSSGNDNKFIEQTKKLGKYLAQNNIDLVYGGGKVGLMGTIADSFLENGAKVYGVIPEKLVEKELAHPQLTDLTIVKTMHERKAIMAEMADAFITLPGGAGTLEEIFEAWTWAQLGYHNKPCAFYNIDGFYDDLFNMLETMTKKAFLKEEYLNMLINTSDEKKLLSEIKSYKAPSEKWN</sequence>
<keyword evidence="5" id="KW-1185">Reference proteome</keyword>
<keyword evidence="3" id="KW-0378">Hydrolase</keyword>
<dbReference type="RefSeq" id="WP_129060733.1">
    <property type="nucleotide sequence ID" value="NZ_NXIE01000001.1"/>
</dbReference>
<evidence type="ECO:0000313" key="5">
    <source>
        <dbReference type="Proteomes" id="UP000289718"/>
    </source>
</evidence>
<evidence type="ECO:0000256" key="3">
    <source>
        <dbReference type="RuleBase" id="RU363015"/>
    </source>
</evidence>
<comment type="similarity">
    <text evidence="2 3">Belongs to the LOG family.</text>
</comment>
<dbReference type="PANTHER" id="PTHR31223">
    <property type="entry name" value="LOG FAMILY PROTEIN YJL055W"/>
    <property type="match status" value="1"/>
</dbReference>
<dbReference type="EC" id="3.2.2.n1" evidence="3"/>
<accession>A0A4Q1AWQ9</accession>
<dbReference type="Pfam" id="PF03641">
    <property type="entry name" value="Lysine_decarbox"/>
    <property type="match status" value="1"/>
</dbReference>
<comment type="catalytic activity">
    <reaction evidence="1">
        <text>AMP + H2O = D-ribose 5-phosphate + adenine</text>
        <dbReference type="Rhea" id="RHEA:20129"/>
        <dbReference type="ChEBI" id="CHEBI:15377"/>
        <dbReference type="ChEBI" id="CHEBI:16708"/>
        <dbReference type="ChEBI" id="CHEBI:78346"/>
        <dbReference type="ChEBI" id="CHEBI:456215"/>
        <dbReference type="EC" id="3.2.2.4"/>
    </reaction>
</comment>
<dbReference type="NCBIfam" id="TIGR00730">
    <property type="entry name" value="Rossman fold protein, TIGR00730 family"/>
    <property type="match status" value="1"/>
</dbReference>
<evidence type="ECO:0000256" key="1">
    <source>
        <dbReference type="ARBA" id="ARBA00000274"/>
    </source>
</evidence>
<reference evidence="4 5" key="1">
    <citation type="submission" date="2017-09" db="EMBL/GenBank/DDBJ databases">
        <title>Genomics of the genus Arcobacter.</title>
        <authorList>
            <person name="Perez-Cataluna A."/>
            <person name="Figueras M.J."/>
            <person name="Salas-Masso N."/>
        </authorList>
    </citation>
    <scope>NUCLEOTIDE SEQUENCE [LARGE SCALE GENOMIC DNA]</scope>
    <source>
        <strain evidence="4 5">F156-34</strain>
    </source>
</reference>
<dbReference type="PANTHER" id="PTHR31223:SF70">
    <property type="entry name" value="LOG FAMILY PROTEIN YJL055W"/>
    <property type="match status" value="1"/>
</dbReference>
<dbReference type="AlphaFoldDB" id="A0A4Q1AWQ9"/>
<dbReference type="OrthoDB" id="9801098at2"/>
<dbReference type="InterPro" id="IPR005269">
    <property type="entry name" value="LOG"/>
</dbReference>
<gene>
    <name evidence="4" type="ORF">CP965_03875</name>
</gene>
<dbReference type="Gene3D" id="3.40.50.450">
    <property type="match status" value="1"/>
</dbReference>
<proteinExistence type="inferred from homology"/>
<dbReference type="Proteomes" id="UP000289718">
    <property type="component" value="Unassembled WGS sequence"/>
</dbReference>
<comment type="caution">
    <text evidence="4">The sequence shown here is derived from an EMBL/GenBank/DDBJ whole genome shotgun (WGS) entry which is preliminary data.</text>
</comment>
<organism evidence="4 5">
    <name type="scientific">Halarcobacter mediterraneus</name>
    <dbReference type="NCBI Taxonomy" id="2023153"/>
    <lineage>
        <taxon>Bacteria</taxon>
        <taxon>Pseudomonadati</taxon>
        <taxon>Campylobacterota</taxon>
        <taxon>Epsilonproteobacteria</taxon>
        <taxon>Campylobacterales</taxon>
        <taxon>Arcobacteraceae</taxon>
        <taxon>Halarcobacter</taxon>
    </lineage>
</organism>
<protein>
    <recommendedName>
        <fullName evidence="3">Cytokinin riboside 5'-monophosphate phosphoribohydrolase</fullName>
        <ecNumber evidence="3">3.2.2.n1</ecNumber>
    </recommendedName>
</protein>
<dbReference type="GO" id="GO:0008714">
    <property type="term" value="F:AMP nucleosidase activity"/>
    <property type="evidence" value="ECO:0007669"/>
    <property type="project" value="UniProtKB-EC"/>
</dbReference>
<dbReference type="InterPro" id="IPR031100">
    <property type="entry name" value="LOG_fam"/>
</dbReference>
<dbReference type="SUPFAM" id="SSF102405">
    <property type="entry name" value="MCP/YpsA-like"/>
    <property type="match status" value="1"/>
</dbReference>
<evidence type="ECO:0000256" key="2">
    <source>
        <dbReference type="ARBA" id="ARBA00006763"/>
    </source>
</evidence>
<dbReference type="GO" id="GO:0009691">
    <property type="term" value="P:cytokinin biosynthetic process"/>
    <property type="evidence" value="ECO:0007669"/>
    <property type="project" value="UniProtKB-UniRule"/>
</dbReference>
<keyword evidence="3" id="KW-0203">Cytokinin biosynthesis</keyword>
<dbReference type="EMBL" id="NXIE01000001">
    <property type="protein sequence ID" value="RXK14594.1"/>
    <property type="molecule type" value="Genomic_DNA"/>
</dbReference>
<dbReference type="GO" id="GO:0005829">
    <property type="term" value="C:cytosol"/>
    <property type="evidence" value="ECO:0007669"/>
    <property type="project" value="TreeGrafter"/>
</dbReference>
<evidence type="ECO:0000313" key="4">
    <source>
        <dbReference type="EMBL" id="RXK14594.1"/>
    </source>
</evidence>